<accession>A0ABN9UXX9</accession>
<name>A0ABN9UXX9_9DINO</name>
<feature type="region of interest" description="Disordered" evidence="1">
    <location>
        <begin position="43"/>
        <end position="107"/>
    </location>
</feature>
<feature type="compositionally biased region" description="Low complexity" evidence="1">
    <location>
        <begin position="43"/>
        <end position="54"/>
    </location>
</feature>
<reference evidence="2" key="1">
    <citation type="submission" date="2023-10" db="EMBL/GenBank/DDBJ databases">
        <authorList>
            <person name="Chen Y."/>
            <person name="Shah S."/>
            <person name="Dougan E. K."/>
            <person name="Thang M."/>
            <person name="Chan C."/>
        </authorList>
    </citation>
    <scope>NUCLEOTIDE SEQUENCE [LARGE SCALE GENOMIC DNA]</scope>
</reference>
<dbReference type="EMBL" id="CAUYUJ010016265">
    <property type="protein sequence ID" value="CAK0863480.1"/>
    <property type="molecule type" value="Genomic_DNA"/>
</dbReference>
<organism evidence="2 3">
    <name type="scientific">Prorocentrum cordatum</name>
    <dbReference type="NCBI Taxonomy" id="2364126"/>
    <lineage>
        <taxon>Eukaryota</taxon>
        <taxon>Sar</taxon>
        <taxon>Alveolata</taxon>
        <taxon>Dinophyceae</taxon>
        <taxon>Prorocentrales</taxon>
        <taxon>Prorocentraceae</taxon>
        <taxon>Prorocentrum</taxon>
    </lineage>
</organism>
<evidence type="ECO:0000313" key="3">
    <source>
        <dbReference type="Proteomes" id="UP001189429"/>
    </source>
</evidence>
<evidence type="ECO:0000256" key="1">
    <source>
        <dbReference type="SAM" id="MobiDB-lite"/>
    </source>
</evidence>
<protein>
    <submittedName>
        <fullName evidence="2">Uncharacterized protein</fullName>
    </submittedName>
</protein>
<dbReference type="Proteomes" id="UP001189429">
    <property type="component" value="Unassembled WGS sequence"/>
</dbReference>
<evidence type="ECO:0000313" key="2">
    <source>
        <dbReference type="EMBL" id="CAK0863480.1"/>
    </source>
</evidence>
<keyword evidence="3" id="KW-1185">Reference proteome</keyword>
<gene>
    <name evidence="2" type="ORF">PCOR1329_LOCUS51608</name>
</gene>
<comment type="caution">
    <text evidence="2">The sequence shown here is derived from an EMBL/GenBank/DDBJ whole genome shotgun (WGS) entry which is preliminary data.</text>
</comment>
<proteinExistence type="predicted"/>
<sequence>MQYRAALRGCAERFRLERVHTDMFRSLPSAALRAAFVGARPAAGAAGAAETPPRARLRRPGDGQSAEDAGREPPPGRRPPSASPARRHVHSPPEDIAVEPPGDRRNCNVSFSLSSDSVGDGGEPLAAAHYSDETIHHDSGEPPVAAHTATLFLSAGSSDDTLQQLTGDSVHSDHPSATPTAVEASCAGPKHQSIWSFQGAGPIPPPWAVSRPRLMFDGPAGS</sequence>